<dbReference type="EMBL" id="AP024412">
    <property type="protein sequence ID" value="BCR35319.1"/>
    <property type="molecule type" value="Genomic_DNA"/>
</dbReference>
<dbReference type="PANTHER" id="PTHR33678">
    <property type="entry name" value="BLL1576 PROTEIN"/>
    <property type="match status" value="1"/>
</dbReference>
<feature type="domain" description="Transposase IS66 central" evidence="1">
    <location>
        <begin position="194"/>
        <end position="485"/>
    </location>
</feature>
<protein>
    <submittedName>
        <fullName evidence="4">IS66 family transposase</fullName>
    </submittedName>
</protein>
<dbReference type="PANTHER" id="PTHR33678:SF2">
    <property type="match status" value="1"/>
</dbReference>
<feature type="domain" description="Transposase IS66 zinc-finger binding" evidence="2">
    <location>
        <begin position="134"/>
        <end position="175"/>
    </location>
</feature>
<dbReference type="NCBIfam" id="NF033517">
    <property type="entry name" value="transpos_IS66"/>
    <property type="match status" value="1"/>
</dbReference>
<evidence type="ECO:0000259" key="2">
    <source>
        <dbReference type="Pfam" id="PF13005"/>
    </source>
</evidence>
<name>A0A7R7V711_9MOLU</name>
<organism evidence="4 5">
    <name type="scientific">Mariniplasma anaerobium</name>
    <dbReference type="NCBI Taxonomy" id="2735436"/>
    <lineage>
        <taxon>Bacteria</taxon>
        <taxon>Bacillati</taxon>
        <taxon>Mycoplasmatota</taxon>
        <taxon>Mollicutes</taxon>
        <taxon>Acholeplasmatales</taxon>
        <taxon>Acholeplasmataceae</taxon>
        <taxon>Mariniplasma</taxon>
    </lineage>
</organism>
<proteinExistence type="predicted"/>
<keyword evidence="5" id="KW-1185">Reference proteome</keyword>
<sequence length="537" mass="62942">MRFTIYINIYSKSSKMCYTKHMNLNQALKEIEHLKKVNIKLLKENEKNHRLIFKLNTKLNLILSDKEILTEKYNIERIKTFIPKSESISAVIINEVETLGKEKKIRKKKRKNFESFDFERHVSETRYEKPEIDTCPTCKGELSIASEKVRYVVESIPATLKVTKIIKQSCKCKNCNPKDNQIYYPLSTSLFPGSVMTHSFASYICYHKYELGIPFEHLSRHLKETLKIEVSKQNLALYMAKMASILTPIYKQMKDDLLNNQAKVIHADETTLSISKRPLSDQMRKKSYVYVYTSSYYDQQIAIYDFHESRAVDQTARWLKAYEGVIVCDDYAGYTKLKRENDKIKLQRCFAHARRRFVDILKALPQDKKKESYAVKILDVMGKLFHEEATYKRQNLLPSEILTKRQQDHPKILKELEDLIFKHDYKTNSAIEKAVSYTKKVWPELTTYLTSGYVEITNNIAERAVRPFVINRKVFMTSGSYDGARYTTKLFSIIRTARINDVNVSKYLEYVLDNINKKEIKDLLPYSPSVINMLKNN</sequence>
<dbReference type="AlphaFoldDB" id="A0A7R7V711"/>
<gene>
    <name evidence="3" type="ORF">MPAN_002120</name>
    <name evidence="4" type="ORF">MPAN_004620</name>
</gene>
<evidence type="ECO:0000313" key="3">
    <source>
        <dbReference type="EMBL" id="BCR35319.1"/>
    </source>
</evidence>
<dbReference type="KEGG" id="manr:MPAN_002120"/>
<dbReference type="EMBL" id="AP024412">
    <property type="protein sequence ID" value="BCR35569.1"/>
    <property type="molecule type" value="Genomic_DNA"/>
</dbReference>
<dbReference type="InterPro" id="IPR052344">
    <property type="entry name" value="Transposase-related"/>
</dbReference>
<dbReference type="Proteomes" id="UP000620133">
    <property type="component" value="Chromosome"/>
</dbReference>
<dbReference type="KEGG" id="manr:MPAN_004620"/>
<dbReference type="Pfam" id="PF03050">
    <property type="entry name" value="DDE_Tnp_IS66"/>
    <property type="match status" value="1"/>
</dbReference>
<evidence type="ECO:0000313" key="4">
    <source>
        <dbReference type="EMBL" id="BCR35569.1"/>
    </source>
</evidence>
<reference evidence="4" key="1">
    <citation type="submission" date="2021-01" db="EMBL/GenBank/DDBJ databases">
        <title>Draft genome sequence of Acholeplasmataceae bacterium strain Mahy22.</title>
        <authorList>
            <person name="Watanabe M."/>
            <person name="Kojima H."/>
            <person name="Fukui M."/>
        </authorList>
    </citation>
    <scope>NUCLEOTIDE SEQUENCE</scope>
    <source>
        <strain evidence="4">Mahy22</strain>
    </source>
</reference>
<dbReference type="Pfam" id="PF13005">
    <property type="entry name" value="zf-IS66"/>
    <property type="match status" value="1"/>
</dbReference>
<accession>A0A7R7V711</accession>
<dbReference type="InterPro" id="IPR004291">
    <property type="entry name" value="Transposase_IS66_central"/>
</dbReference>
<evidence type="ECO:0000259" key="1">
    <source>
        <dbReference type="Pfam" id="PF03050"/>
    </source>
</evidence>
<dbReference type="InterPro" id="IPR024474">
    <property type="entry name" value="Znf_dom_IS66"/>
</dbReference>
<evidence type="ECO:0000313" key="5">
    <source>
        <dbReference type="Proteomes" id="UP000620133"/>
    </source>
</evidence>